<protein>
    <recommendedName>
        <fullName evidence="3">SsrA-binding protein</fullName>
    </recommendedName>
    <alternativeName>
        <fullName evidence="3">Small protein B</fullName>
    </alternativeName>
</protein>
<evidence type="ECO:0000313" key="4">
    <source>
        <dbReference type="EMBL" id="PRP99058.1"/>
    </source>
</evidence>
<keyword evidence="2 3" id="KW-0694">RNA-binding</keyword>
<dbReference type="EMBL" id="PVNK01000142">
    <property type="protein sequence ID" value="PRP99058.1"/>
    <property type="molecule type" value="Genomic_DNA"/>
</dbReference>
<dbReference type="CDD" id="cd09294">
    <property type="entry name" value="SmpB"/>
    <property type="match status" value="1"/>
</dbReference>
<keyword evidence="5" id="KW-1185">Reference proteome</keyword>
<dbReference type="NCBIfam" id="NF003843">
    <property type="entry name" value="PRK05422.1"/>
    <property type="match status" value="1"/>
</dbReference>
<name>A0A2S9Y1S0_9BACT</name>
<dbReference type="Gene3D" id="2.40.280.10">
    <property type="match status" value="1"/>
</dbReference>
<dbReference type="SUPFAM" id="SSF74982">
    <property type="entry name" value="Small protein B (SmpB)"/>
    <property type="match status" value="1"/>
</dbReference>
<comment type="similarity">
    <text evidence="3">Belongs to the SmpB family.</text>
</comment>
<gene>
    <name evidence="3 4" type="primary">smpB</name>
    <name evidence="4" type="ORF">ENSA5_29000</name>
</gene>
<evidence type="ECO:0000256" key="1">
    <source>
        <dbReference type="ARBA" id="ARBA00022490"/>
    </source>
</evidence>
<evidence type="ECO:0000256" key="2">
    <source>
        <dbReference type="ARBA" id="ARBA00022884"/>
    </source>
</evidence>
<organism evidence="4 5">
    <name type="scientific">Enhygromyxa salina</name>
    <dbReference type="NCBI Taxonomy" id="215803"/>
    <lineage>
        <taxon>Bacteria</taxon>
        <taxon>Pseudomonadati</taxon>
        <taxon>Myxococcota</taxon>
        <taxon>Polyangia</taxon>
        <taxon>Nannocystales</taxon>
        <taxon>Nannocystaceae</taxon>
        <taxon>Enhygromyxa</taxon>
    </lineage>
</organism>
<dbReference type="InterPro" id="IPR000037">
    <property type="entry name" value="SsrA-bd_prot"/>
</dbReference>
<dbReference type="Proteomes" id="UP000237968">
    <property type="component" value="Unassembled WGS sequence"/>
</dbReference>
<dbReference type="PROSITE" id="PS01317">
    <property type="entry name" value="SSRP"/>
    <property type="match status" value="1"/>
</dbReference>
<reference evidence="4 5" key="1">
    <citation type="submission" date="2018-03" db="EMBL/GenBank/DDBJ databases">
        <title>Draft Genome Sequences of the Obligatory Marine Myxobacteria Enhygromyxa salina SWB005.</title>
        <authorList>
            <person name="Poehlein A."/>
            <person name="Moghaddam J.A."/>
            <person name="Harms H."/>
            <person name="Alanjari M."/>
            <person name="Koenig G.M."/>
            <person name="Daniel R."/>
            <person name="Schaeberle T.F."/>
        </authorList>
    </citation>
    <scope>NUCLEOTIDE SEQUENCE [LARGE SCALE GENOMIC DNA]</scope>
    <source>
        <strain evidence="4 5">SWB005</strain>
    </source>
</reference>
<dbReference type="InterPro" id="IPR020081">
    <property type="entry name" value="SsrA-bd_prot_CS"/>
</dbReference>
<keyword evidence="1 3" id="KW-0963">Cytoplasm</keyword>
<comment type="subcellular location">
    <subcellularLocation>
        <location evidence="3">Cytoplasm</location>
    </subcellularLocation>
    <text evidence="3">The tmRNA-SmpB complex associates with stalled 70S ribosomes.</text>
</comment>
<evidence type="ECO:0000313" key="5">
    <source>
        <dbReference type="Proteomes" id="UP000237968"/>
    </source>
</evidence>
<dbReference type="PANTHER" id="PTHR30308">
    <property type="entry name" value="TMRNA-BINDING COMPONENT OF TRANS-TRANSLATION TAGGING COMPLEX"/>
    <property type="match status" value="1"/>
</dbReference>
<proteinExistence type="inferred from homology"/>
<dbReference type="GO" id="GO:0005829">
    <property type="term" value="C:cytosol"/>
    <property type="evidence" value="ECO:0007669"/>
    <property type="project" value="TreeGrafter"/>
</dbReference>
<dbReference type="AlphaFoldDB" id="A0A2S9Y1S0"/>
<comment type="caution">
    <text evidence="4">The sequence shown here is derived from an EMBL/GenBank/DDBJ whole genome shotgun (WGS) entry which is preliminary data.</text>
</comment>
<dbReference type="GO" id="GO:0070929">
    <property type="term" value="P:trans-translation"/>
    <property type="evidence" value="ECO:0007669"/>
    <property type="project" value="UniProtKB-UniRule"/>
</dbReference>
<dbReference type="GO" id="GO:0003723">
    <property type="term" value="F:RNA binding"/>
    <property type="evidence" value="ECO:0007669"/>
    <property type="project" value="UniProtKB-UniRule"/>
</dbReference>
<dbReference type="HAMAP" id="MF_00023">
    <property type="entry name" value="SmpB"/>
    <property type="match status" value="1"/>
</dbReference>
<dbReference type="NCBIfam" id="TIGR00086">
    <property type="entry name" value="smpB"/>
    <property type="match status" value="1"/>
</dbReference>
<dbReference type="Pfam" id="PF01668">
    <property type="entry name" value="SmpB"/>
    <property type="match status" value="1"/>
</dbReference>
<dbReference type="PANTHER" id="PTHR30308:SF2">
    <property type="entry name" value="SSRA-BINDING PROTEIN"/>
    <property type="match status" value="1"/>
</dbReference>
<dbReference type="GO" id="GO:0070930">
    <property type="term" value="P:trans-translation-dependent protein tagging"/>
    <property type="evidence" value="ECO:0007669"/>
    <property type="project" value="TreeGrafter"/>
</dbReference>
<evidence type="ECO:0000256" key="3">
    <source>
        <dbReference type="HAMAP-Rule" id="MF_00023"/>
    </source>
</evidence>
<dbReference type="InterPro" id="IPR023620">
    <property type="entry name" value="SmpB"/>
</dbReference>
<accession>A0A2S9Y1S0</accession>
<sequence>MTLLAGLPTFSLLARKKKQRQLGDELIEDNRKARHEFEVLEQIEAGIMLQGSEVKSIRDHRVSLREAFCQFRGDELFLLQAHIAEFTQAHARNHPPLRARKLLLHRRELDRLFDAVKQQGLTLIPLAMYLKDRRIKVLIGLARGKKIHDKRAALKEREQKREMDRAMRERD</sequence>
<comment type="function">
    <text evidence="3">Required for rescue of stalled ribosomes mediated by trans-translation. Binds to transfer-messenger RNA (tmRNA), required for stable association of tmRNA with ribosomes. tmRNA and SmpB together mimic tRNA shape, replacing the anticodon stem-loop with SmpB. tmRNA is encoded by the ssrA gene; the 2 termini fold to resemble tRNA(Ala) and it encodes a 'tag peptide', a short internal open reading frame. During trans-translation Ala-aminoacylated tmRNA acts like a tRNA, entering the A-site of stalled ribosomes, displacing the stalled mRNA. The ribosome then switches to translate the ORF on the tmRNA; the nascent peptide is terminated with the 'tag peptide' encoded by the tmRNA and targeted for degradation. The ribosome is freed to recommence translation, which seems to be the essential function of trans-translation.</text>
</comment>